<dbReference type="AlphaFoldDB" id="A0A939ECI4"/>
<keyword evidence="2" id="KW-0808">Transferase</keyword>
<keyword evidence="2" id="KW-0489">Methyltransferase</keyword>
<evidence type="ECO:0000313" key="3">
    <source>
        <dbReference type="Proteomes" id="UP000664096"/>
    </source>
</evidence>
<proteinExistence type="predicted"/>
<gene>
    <name evidence="2" type="ORF">JF539_06880</name>
</gene>
<dbReference type="PANTHER" id="PTHR43591">
    <property type="entry name" value="METHYLTRANSFERASE"/>
    <property type="match status" value="1"/>
</dbReference>
<dbReference type="CDD" id="cd02440">
    <property type="entry name" value="AdoMet_MTases"/>
    <property type="match status" value="1"/>
</dbReference>
<dbReference type="SUPFAM" id="SSF53335">
    <property type="entry name" value="S-adenosyl-L-methionine-dependent methyltransferases"/>
    <property type="match status" value="1"/>
</dbReference>
<dbReference type="Proteomes" id="UP000664096">
    <property type="component" value="Unassembled WGS sequence"/>
</dbReference>
<comment type="caution">
    <text evidence="2">The sequence shown here is derived from an EMBL/GenBank/DDBJ whole genome shotgun (WGS) entry which is preliminary data.</text>
</comment>
<dbReference type="InterPro" id="IPR013216">
    <property type="entry name" value="Methyltransf_11"/>
</dbReference>
<dbReference type="InterPro" id="IPR029063">
    <property type="entry name" value="SAM-dependent_MTases_sf"/>
</dbReference>
<evidence type="ECO:0000313" key="2">
    <source>
        <dbReference type="EMBL" id="MBN9670057.1"/>
    </source>
</evidence>
<dbReference type="EMBL" id="JAEKJZ010000001">
    <property type="protein sequence ID" value="MBN9670057.1"/>
    <property type="molecule type" value="Genomic_DNA"/>
</dbReference>
<organism evidence="2 3">
    <name type="scientific">Roseibium aggregatum</name>
    <dbReference type="NCBI Taxonomy" id="187304"/>
    <lineage>
        <taxon>Bacteria</taxon>
        <taxon>Pseudomonadati</taxon>
        <taxon>Pseudomonadota</taxon>
        <taxon>Alphaproteobacteria</taxon>
        <taxon>Hyphomicrobiales</taxon>
        <taxon>Stappiaceae</taxon>
        <taxon>Roseibium</taxon>
    </lineage>
</organism>
<dbReference type="Pfam" id="PF08241">
    <property type="entry name" value="Methyltransf_11"/>
    <property type="match status" value="1"/>
</dbReference>
<name>A0A939ECI4_9HYPH</name>
<reference evidence="2" key="1">
    <citation type="submission" date="2020-12" db="EMBL/GenBank/DDBJ databases">
        <title>Oil enriched cultivation method for isolating marine PHA-producing bacteria.</title>
        <authorList>
            <person name="Zheng W."/>
            <person name="Yu S."/>
            <person name="Huang Y."/>
        </authorList>
    </citation>
    <scope>NUCLEOTIDE SEQUENCE</scope>
    <source>
        <strain evidence="2">SY-2-12</strain>
    </source>
</reference>
<sequence length="267" mass="30047">MTHEQSLPNFELRDEIREYWGRRAETFDSQPGHEIFSEEERLAWLRLFEKHLECGNQRKVLDLASGTGVISHLLDDLGFDVTGMDWAEPMLAKARAKAKARARAIRFLLGDAERTLEPSDHYDAVTCRHLVWTLVDPATAFSEWHRILKPGGRLLIVDGDFVNMGPISKILSLFAGYRGSDRSKAPSAKDPMAADMAAVHRSILQRVYFSNGARADSVASLLQAAGFTDIAIDSDLKSINRAQRRHLPFFKGLERATQHRYAICAVK</sequence>
<dbReference type="GO" id="GO:0008757">
    <property type="term" value="F:S-adenosylmethionine-dependent methyltransferase activity"/>
    <property type="evidence" value="ECO:0007669"/>
    <property type="project" value="InterPro"/>
</dbReference>
<feature type="domain" description="Methyltransferase type 11" evidence="1">
    <location>
        <begin position="61"/>
        <end position="156"/>
    </location>
</feature>
<dbReference type="Gene3D" id="3.40.50.150">
    <property type="entry name" value="Vaccinia Virus protein VP39"/>
    <property type="match status" value="1"/>
</dbReference>
<dbReference type="GO" id="GO:0032259">
    <property type="term" value="P:methylation"/>
    <property type="evidence" value="ECO:0007669"/>
    <property type="project" value="UniProtKB-KW"/>
</dbReference>
<evidence type="ECO:0000259" key="1">
    <source>
        <dbReference type="Pfam" id="PF08241"/>
    </source>
</evidence>
<dbReference type="RefSeq" id="WP_207139575.1">
    <property type="nucleotide sequence ID" value="NZ_JAEKJZ010000001.1"/>
</dbReference>
<protein>
    <submittedName>
        <fullName evidence="2">Class I SAM-dependent methyltransferase</fullName>
    </submittedName>
</protein>
<dbReference type="PANTHER" id="PTHR43591:SF24">
    <property type="entry name" value="2-METHOXY-6-POLYPRENYL-1,4-BENZOQUINOL METHYLASE, MITOCHONDRIAL"/>
    <property type="match status" value="1"/>
</dbReference>
<accession>A0A939ECI4</accession>